<proteinExistence type="predicted"/>
<dbReference type="OMA" id="WPKIIDG"/>
<reference evidence="1 2" key="3">
    <citation type="journal article" date="2015" name="Genome Announc.">
        <title>Draft Genome Sequence of the Archiascomycetous Yeast Saitoella complicata.</title>
        <authorList>
            <person name="Yamauchi K."/>
            <person name="Kondo S."/>
            <person name="Hamamoto M."/>
            <person name="Takahashi Y."/>
            <person name="Ogura Y."/>
            <person name="Hayashi T."/>
            <person name="Nishida H."/>
        </authorList>
    </citation>
    <scope>NUCLEOTIDE SEQUENCE [LARGE SCALE GENOMIC DNA]</scope>
    <source>
        <strain evidence="1 2">NRRL Y-17804</strain>
    </source>
</reference>
<dbReference type="InterPro" id="IPR008551">
    <property type="entry name" value="TANGO2"/>
</dbReference>
<dbReference type="AlphaFoldDB" id="A0A0E9NCS1"/>
<keyword evidence="2" id="KW-1185">Reference proteome</keyword>
<name>A0A0E9NCS1_SAICN</name>
<sequence>MCILLLSTVHPDYHLILLSNRDEFLDRPTASLDWWTHPPTNTKVLSARDLLRPEQGTWLGVNEHGKLGVLTNFREEDVQKISGDRSRGQMVKDYLTSRYGTVEEFVEAMIEEGSQKGVGGFSLVCGDLRVRSGEEGVGRMAIVSNRIGKSAANDKAGPDWILEKGSVETEGLSNSVFLEPWPKVNEGTKYLEEVLRDSQKAGRSQEELVESLFEILSRDNLPPEPTIQDLRDSIFVRIFPVPWTVPADTTASGCADDETLRKPAETPIRLYGTRQQSVILVDKQGQITFIERTLWDEYGNALPKDQRDRTFQLAF</sequence>
<dbReference type="PANTHER" id="PTHR17985:SF8">
    <property type="entry name" value="TRANSPORT AND GOLGI ORGANIZATION PROTEIN 2 HOMOLOG"/>
    <property type="match status" value="1"/>
</dbReference>
<reference evidence="1 2" key="2">
    <citation type="journal article" date="2014" name="J. Gen. Appl. Microbiol.">
        <title>The early diverging ascomycetous budding yeast Saitoella complicata has three histone deacetylases belonging to the Clr6, Hos2, and Rpd3 lineages.</title>
        <authorList>
            <person name="Nishida H."/>
            <person name="Matsumoto T."/>
            <person name="Kondo S."/>
            <person name="Hamamoto M."/>
            <person name="Yoshikawa H."/>
        </authorList>
    </citation>
    <scope>NUCLEOTIDE SEQUENCE [LARGE SCALE GENOMIC DNA]</scope>
    <source>
        <strain evidence="1 2">NRRL Y-17804</strain>
    </source>
</reference>
<dbReference type="GO" id="GO:0007030">
    <property type="term" value="P:Golgi organization"/>
    <property type="evidence" value="ECO:0007669"/>
    <property type="project" value="TreeGrafter"/>
</dbReference>
<organism evidence="1 2">
    <name type="scientific">Saitoella complicata (strain BCRC 22490 / CBS 7301 / JCM 7358 / NBRC 10748 / NRRL Y-17804)</name>
    <dbReference type="NCBI Taxonomy" id="698492"/>
    <lineage>
        <taxon>Eukaryota</taxon>
        <taxon>Fungi</taxon>
        <taxon>Dikarya</taxon>
        <taxon>Ascomycota</taxon>
        <taxon>Taphrinomycotina</taxon>
        <taxon>Taphrinomycotina incertae sedis</taxon>
        <taxon>Saitoella</taxon>
    </lineage>
</organism>
<dbReference type="OrthoDB" id="191601at2759"/>
<dbReference type="GO" id="GO:0005794">
    <property type="term" value="C:Golgi apparatus"/>
    <property type="evidence" value="ECO:0007669"/>
    <property type="project" value="TreeGrafter"/>
</dbReference>
<reference evidence="1 2" key="1">
    <citation type="journal article" date="2011" name="J. Gen. Appl. Microbiol.">
        <title>Draft genome sequencing of the enigmatic yeast Saitoella complicata.</title>
        <authorList>
            <person name="Nishida H."/>
            <person name="Hamamoto M."/>
            <person name="Sugiyama J."/>
        </authorList>
    </citation>
    <scope>NUCLEOTIDE SEQUENCE [LARGE SCALE GENOMIC DNA]</scope>
    <source>
        <strain evidence="1 2">NRRL Y-17804</strain>
    </source>
</reference>
<evidence type="ECO:0000313" key="1">
    <source>
        <dbReference type="EMBL" id="GAO47496.1"/>
    </source>
</evidence>
<dbReference type="PANTHER" id="PTHR17985">
    <property type="entry name" value="SER/THR-RICH PROTEIN T10 IN DGCR REGION"/>
    <property type="match status" value="1"/>
</dbReference>
<comment type="caution">
    <text evidence="1">The sequence shown here is derived from an EMBL/GenBank/DDBJ whole genome shotgun (WGS) entry which is preliminary data.</text>
</comment>
<evidence type="ECO:0008006" key="3">
    <source>
        <dbReference type="Google" id="ProtNLM"/>
    </source>
</evidence>
<evidence type="ECO:0000313" key="2">
    <source>
        <dbReference type="Proteomes" id="UP000033140"/>
    </source>
</evidence>
<dbReference type="RefSeq" id="XP_019023663.1">
    <property type="nucleotide sequence ID" value="XM_019165420.1"/>
</dbReference>
<dbReference type="EMBL" id="BACD03000009">
    <property type="protein sequence ID" value="GAO47496.1"/>
    <property type="molecule type" value="Genomic_DNA"/>
</dbReference>
<gene>
    <name evidence="1" type="ORF">G7K_1702-t1</name>
</gene>
<protein>
    <recommendedName>
        <fullName evidence="3">Transport and Golgi organization protein 2</fullName>
    </recommendedName>
</protein>
<accession>A0A0E9NCS1</accession>
<dbReference type="Pfam" id="PF05742">
    <property type="entry name" value="TANGO2"/>
    <property type="match status" value="1"/>
</dbReference>
<dbReference type="Proteomes" id="UP000033140">
    <property type="component" value="Unassembled WGS sequence"/>
</dbReference>
<dbReference type="GO" id="GO:0009306">
    <property type="term" value="P:protein secretion"/>
    <property type="evidence" value="ECO:0007669"/>
    <property type="project" value="TreeGrafter"/>
</dbReference>